<dbReference type="PANTHER" id="PTHR43185:SF1">
    <property type="entry name" value="FE(2+) TRANSPORTER FEOB"/>
    <property type="match status" value="1"/>
</dbReference>
<dbReference type="Gene3D" id="1.10.287.1770">
    <property type="match status" value="1"/>
</dbReference>
<evidence type="ECO:0000256" key="2">
    <source>
        <dbReference type="ARBA" id="ARBA00022448"/>
    </source>
</evidence>
<dbReference type="NCBIfam" id="NF007105">
    <property type="entry name" value="PRK09554.1"/>
    <property type="match status" value="1"/>
</dbReference>
<evidence type="ECO:0000256" key="4">
    <source>
        <dbReference type="ARBA" id="ARBA00022496"/>
    </source>
</evidence>
<dbReference type="InterPro" id="IPR011640">
    <property type="entry name" value="Fe2_transport_prot_B_C"/>
</dbReference>
<feature type="binding site" evidence="15">
    <location>
        <position position="25"/>
    </location>
    <ligand>
        <name>Mg(2+)</name>
        <dbReference type="ChEBI" id="CHEBI:18420"/>
        <label>2</label>
    </ligand>
</feature>
<feature type="binding site" evidence="15">
    <location>
        <position position="21"/>
    </location>
    <ligand>
        <name>Mg(2+)</name>
        <dbReference type="ChEBI" id="CHEBI:18420"/>
        <label>2</label>
    </ligand>
</feature>
<keyword evidence="5" id="KW-0997">Cell inner membrane</keyword>
<comment type="subcellular location">
    <subcellularLocation>
        <location evidence="1 16">Cell inner membrane</location>
        <topology evidence="1 16">Multi-pass membrane protein</topology>
    </subcellularLocation>
</comment>
<evidence type="ECO:0000256" key="14">
    <source>
        <dbReference type="PIRSR" id="PIRSR603373-1"/>
    </source>
</evidence>
<feature type="transmembrane region" description="Helical" evidence="16">
    <location>
        <begin position="340"/>
        <end position="366"/>
    </location>
</feature>
<keyword evidence="2 16" id="KW-0813">Transport</keyword>
<feature type="binding site" evidence="14">
    <location>
        <begin position="10"/>
        <end position="17"/>
    </location>
    <ligand>
        <name>GTP</name>
        <dbReference type="ChEBI" id="CHEBI:37565"/>
        <label>1</label>
    </ligand>
</feature>
<dbReference type="CDD" id="cd01879">
    <property type="entry name" value="FeoB"/>
    <property type="match status" value="1"/>
</dbReference>
<comment type="function">
    <text evidence="16">Probable transporter of a GTP-driven Fe(2+) uptake system.</text>
</comment>
<evidence type="ECO:0000256" key="5">
    <source>
        <dbReference type="ARBA" id="ARBA00022519"/>
    </source>
</evidence>
<dbReference type="GO" id="GO:0015093">
    <property type="term" value="F:ferrous iron transmembrane transporter activity"/>
    <property type="evidence" value="ECO:0007669"/>
    <property type="project" value="UniProtKB-UniRule"/>
</dbReference>
<sequence length="770" mass="81122">MSGATIALLGNPNCGKTTLFNALTGTRQMVGNWPGVTVEKKTGEIRFAGRTAALVDLPGTYSLGSGHTVSTDERIARDFALSGEAQLVVNIVDASNIERNLYLTLQILEMGVPVVVALNMMDIAASQRIEIDLEALAARLGCPVVPIVAATGRGIEELKAALVRALDTGVPAVKPLSYVPEIEAAVADLVPAIEAAGETRAPRWLALELLEGSRTLIARVPALAPEVARARQALEEALGYDPDTAIASGRYDAVAEATAASVRRTSELGRTLSDRIDRVVLNRVLGIPIFLFVMYLMFLFTINVGSAFIDFFDVAAATIFVEGTAELLGRAGSPDWLTTVLASGVGGGVQTVATFIPVIACLFLFLSVLEDSGYMARAAFVMDRFMRIVGLPGKSFVPLIVGFGCNVPAVMATRTLENERDRTMTIAMAPFMSCGARLPVYALFAAAFFPANGQNLVFLLYLIGILAAVFTGLVLKNTLLPGSTTPFVMELPPYHIPTLRAVLLRTWDRLKSFVIRAGRVLVPVVAVIAVLNSWGRDGSFGNEDTDNSVLAAIGQTIAPAFEPMGLRPENWPATVGIFTGLLAKEAVVGTLNALYSGMGETEEAQEEAAPYSLTAGLSAAVATIGENFGDLAGALTDPLGIEIGDLSSTDAAAEELEVATGTFGAMRALFDGQAGAFAYLLMVLLYVPCTAAIAAVWREAGPAWTGFVSVWTLMMGWGSATVFYQAATFARHPEASALWIGGVLAAFALVILVMKRIGGTGASRSAPAGA</sequence>
<dbReference type="PRINTS" id="PR00326">
    <property type="entry name" value="GTP1OBG"/>
</dbReference>
<evidence type="ECO:0000313" key="18">
    <source>
        <dbReference type="EMBL" id="RHZ97541.1"/>
    </source>
</evidence>
<feature type="transmembrane region" description="Helical" evidence="16">
    <location>
        <begin position="425"/>
        <end position="449"/>
    </location>
</feature>
<evidence type="ECO:0000259" key="17">
    <source>
        <dbReference type="PROSITE" id="PS51711"/>
    </source>
</evidence>
<keyword evidence="7 14" id="KW-0547">Nucleotide-binding</keyword>
<dbReference type="GO" id="GO:0046872">
    <property type="term" value="F:metal ion binding"/>
    <property type="evidence" value="ECO:0007669"/>
    <property type="project" value="UniProtKB-KW"/>
</dbReference>
<dbReference type="InterPro" id="IPR003373">
    <property type="entry name" value="Fe2_transport_prot-B"/>
</dbReference>
<feature type="binding site" evidence="15">
    <location>
        <position position="24"/>
    </location>
    <ligand>
        <name>Mg(2+)</name>
        <dbReference type="ChEBI" id="CHEBI:18420"/>
        <label>2</label>
    </ligand>
</feature>
<accession>A0AAX1UPI7</accession>
<dbReference type="Pfam" id="PF17910">
    <property type="entry name" value="FeoB_Cyto"/>
    <property type="match status" value="1"/>
</dbReference>
<feature type="binding site" evidence="15">
    <location>
        <position position="22"/>
    </location>
    <ligand>
        <name>Mg(2+)</name>
        <dbReference type="ChEBI" id="CHEBI:18420"/>
        <label>1</label>
    </ligand>
</feature>
<evidence type="ECO:0000256" key="10">
    <source>
        <dbReference type="ARBA" id="ARBA00023065"/>
    </source>
</evidence>
<comment type="similarity">
    <text evidence="16">Belongs to the TRAFAC class TrmE-Era-EngA-EngB-Septin-like GTPase superfamily. FeoB GTPase (TC 9.A.8) family.</text>
</comment>
<dbReference type="InterPro" id="IPR041069">
    <property type="entry name" value="FeoB_Cyto"/>
</dbReference>
<evidence type="ECO:0000256" key="3">
    <source>
        <dbReference type="ARBA" id="ARBA00022475"/>
    </source>
</evidence>
<dbReference type="AlphaFoldDB" id="A0AAX1UPI7"/>
<evidence type="ECO:0000256" key="16">
    <source>
        <dbReference type="RuleBase" id="RU362098"/>
    </source>
</evidence>
<keyword evidence="15" id="KW-0460">Magnesium</keyword>
<dbReference type="InterPro" id="IPR050860">
    <property type="entry name" value="FeoB_GTPase"/>
</dbReference>
<dbReference type="Gene3D" id="3.40.50.300">
    <property type="entry name" value="P-loop containing nucleotide triphosphate hydrolases"/>
    <property type="match status" value="1"/>
</dbReference>
<feature type="domain" description="FeoB-type G" evidence="17">
    <location>
        <begin position="3"/>
        <end position="168"/>
    </location>
</feature>
<feature type="binding site" evidence="14">
    <location>
        <begin position="35"/>
        <end position="39"/>
    </location>
    <ligand>
        <name>GTP</name>
        <dbReference type="ChEBI" id="CHEBI:37565"/>
        <label>2</label>
    </ligand>
</feature>
<dbReference type="PANTHER" id="PTHR43185">
    <property type="entry name" value="FERROUS IRON TRANSPORT PROTEIN B"/>
    <property type="match status" value="1"/>
</dbReference>
<evidence type="ECO:0000256" key="1">
    <source>
        <dbReference type="ARBA" id="ARBA00004429"/>
    </source>
</evidence>
<evidence type="ECO:0000256" key="7">
    <source>
        <dbReference type="ARBA" id="ARBA00022741"/>
    </source>
</evidence>
<feature type="binding site" evidence="14">
    <location>
        <begin position="56"/>
        <end position="59"/>
    </location>
    <ligand>
        <name>GTP</name>
        <dbReference type="ChEBI" id="CHEBI:37565"/>
        <label>3</label>
    </ligand>
</feature>
<dbReference type="Pfam" id="PF02421">
    <property type="entry name" value="FeoB_N"/>
    <property type="match status" value="1"/>
</dbReference>
<dbReference type="GO" id="GO:0005525">
    <property type="term" value="F:GTP binding"/>
    <property type="evidence" value="ECO:0007669"/>
    <property type="project" value="UniProtKB-KW"/>
</dbReference>
<keyword evidence="15" id="KW-0479">Metal-binding</keyword>
<keyword evidence="8 16" id="KW-1133">Transmembrane helix</keyword>
<comment type="caution">
    <text evidence="18">The sequence shown here is derived from an EMBL/GenBank/DDBJ whole genome shotgun (WGS) entry which is preliminary data.</text>
</comment>
<feature type="transmembrane region" description="Helical" evidence="16">
    <location>
        <begin position="395"/>
        <end position="413"/>
    </location>
</feature>
<dbReference type="InterPro" id="IPR030389">
    <property type="entry name" value="G_FEOB_dom"/>
</dbReference>
<keyword evidence="9 16" id="KW-0408">Iron</keyword>
<evidence type="ECO:0000256" key="12">
    <source>
        <dbReference type="ARBA" id="ARBA00023136"/>
    </source>
</evidence>
<dbReference type="InterPro" id="IPR005225">
    <property type="entry name" value="Small_GTP-bd"/>
</dbReference>
<feature type="transmembrane region" description="Helical" evidence="16">
    <location>
        <begin position="676"/>
        <end position="697"/>
    </location>
</feature>
<organism evidence="18 19">
    <name type="scientific">Cereibacter sphaeroides</name>
    <name type="common">Rhodobacter sphaeroides</name>
    <dbReference type="NCBI Taxonomy" id="1063"/>
    <lineage>
        <taxon>Bacteria</taxon>
        <taxon>Pseudomonadati</taxon>
        <taxon>Pseudomonadota</taxon>
        <taxon>Alphaproteobacteria</taxon>
        <taxon>Rhodobacterales</taxon>
        <taxon>Paracoccaceae</taxon>
        <taxon>Cereibacter</taxon>
    </lineage>
</organism>
<keyword evidence="3" id="KW-1003">Cell membrane</keyword>
<dbReference type="InterPro" id="IPR027417">
    <property type="entry name" value="P-loop_NTPase"/>
</dbReference>
<dbReference type="NCBIfam" id="TIGR00437">
    <property type="entry name" value="feoB"/>
    <property type="match status" value="1"/>
</dbReference>
<evidence type="ECO:0000256" key="8">
    <source>
        <dbReference type="ARBA" id="ARBA00022989"/>
    </source>
</evidence>
<evidence type="ECO:0000256" key="11">
    <source>
        <dbReference type="ARBA" id="ARBA00023134"/>
    </source>
</evidence>
<evidence type="ECO:0000256" key="6">
    <source>
        <dbReference type="ARBA" id="ARBA00022692"/>
    </source>
</evidence>
<feature type="transmembrane region" description="Helical" evidence="16">
    <location>
        <begin position="455"/>
        <end position="475"/>
    </location>
</feature>
<dbReference type="InterPro" id="IPR006073">
    <property type="entry name" value="GTP-bd"/>
</dbReference>
<dbReference type="FunFam" id="3.40.50.300:FF:000426">
    <property type="entry name" value="Ferrous iron transport protein B"/>
    <property type="match status" value="1"/>
</dbReference>
<dbReference type="EMBL" id="QWGP01000003">
    <property type="protein sequence ID" value="RHZ97541.1"/>
    <property type="molecule type" value="Genomic_DNA"/>
</dbReference>
<feature type="transmembrane region" description="Helical" evidence="16">
    <location>
        <begin position="280"/>
        <end position="302"/>
    </location>
</feature>
<dbReference type="InterPro" id="IPR011642">
    <property type="entry name" value="Gate_dom"/>
</dbReference>
<reference evidence="18 19" key="1">
    <citation type="submission" date="2018-08" db="EMBL/GenBank/DDBJ databases">
        <title>Draft genome sequence of Rhodobacter sphaeroides FY.</title>
        <authorList>
            <person name="Rayyan A."/>
            <person name="Meyer T.E."/>
            <person name="Kyndt J.A."/>
        </authorList>
    </citation>
    <scope>NUCLEOTIDE SEQUENCE [LARGE SCALE GENOMIC DNA]</scope>
    <source>
        <strain evidence="18 19">FY</strain>
    </source>
</reference>
<evidence type="ECO:0000256" key="15">
    <source>
        <dbReference type="PIRSR" id="PIRSR603373-2"/>
    </source>
</evidence>
<name>A0AAX1UPI7_CERSP</name>
<dbReference type="SUPFAM" id="SSF52540">
    <property type="entry name" value="P-loop containing nucleoside triphosphate hydrolases"/>
    <property type="match status" value="1"/>
</dbReference>
<dbReference type="Proteomes" id="UP000266305">
    <property type="component" value="Unassembled WGS sequence"/>
</dbReference>
<dbReference type="Pfam" id="PF07670">
    <property type="entry name" value="Gate"/>
    <property type="match status" value="2"/>
</dbReference>
<dbReference type="NCBIfam" id="TIGR00231">
    <property type="entry name" value="small_GTP"/>
    <property type="match status" value="1"/>
</dbReference>
<gene>
    <name evidence="18" type="primary">feoB</name>
    <name evidence="18" type="ORF">D1114_04270</name>
</gene>
<dbReference type="PROSITE" id="PS51711">
    <property type="entry name" value="G_FEOB"/>
    <property type="match status" value="1"/>
</dbReference>
<keyword evidence="10" id="KW-0406">Ion transport</keyword>
<protein>
    <recommendedName>
        <fullName evidence="13 16">Ferrous iron transport protein B</fullName>
    </recommendedName>
</protein>
<proteinExistence type="inferred from homology"/>
<dbReference type="Pfam" id="PF07664">
    <property type="entry name" value="FeoB_C"/>
    <property type="match status" value="1"/>
</dbReference>
<dbReference type="RefSeq" id="WP_118999383.1">
    <property type="nucleotide sequence ID" value="NZ_QWGP01000003.1"/>
</dbReference>
<keyword evidence="11 14" id="KW-0342">GTP-binding</keyword>
<keyword evidence="12 16" id="KW-0472">Membrane</keyword>
<feature type="binding site" evidence="14">
    <location>
        <begin position="119"/>
        <end position="122"/>
    </location>
    <ligand>
        <name>GTP</name>
        <dbReference type="ChEBI" id="CHEBI:37565"/>
        <label>1</label>
    </ligand>
</feature>
<feature type="transmembrane region" description="Helical" evidence="16">
    <location>
        <begin position="513"/>
        <end position="534"/>
    </location>
</feature>
<keyword evidence="6 16" id="KW-0812">Transmembrane</keyword>
<keyword evidence="4 16" id="KW-0410">Iron transport</keyword>
<evidence type="ECO:0000256" key="9">
    <source>
        <dbReference type="ARBA" id="ARBA00023004"/>
    </source>
</evidence>
<evidence type="ECO:0000256" key="13">
    <source>
        <dbReference type="NCBIfam" id="TIGR00437"/>
    </source>
</evidence>
<feature type="binding site" evidence="14">
    <location>
        <begin position="148"/>
        <end position="150"/>
    </location>
    <ligand>
        <name>GTP</name>
        <dbReference type="ChEBI" id="CHEBI:37565"/>
        <label>1</label>
    </ligand>
</feature>
<dbReference type="GO" id="GO:0005886">
    <property type="term" value="C:plasma membrane"/>
    <property type="evidence" value="ECO:0007669"/>
    <property type="project" value="UniProtKB-SubCell"/>
</dbReference>
<evidence type="ECO:0000313" key="19">
    <source>
        <dbReference type="Proteomes" id="UP000266305"/>
    </source>
</evidence>
<feature type="transmembrane region" description="Helical" evidence="16">
    <location>
        <begin position="704"/>
        <end position="724"/>
    </location>
</feature>
<feature type="transmembrane region" description="Helical" evidence="16">
    <location>
        <begin position="736"/>
        <end position="754"/>
    </location>
</feature>